<gene>
    <name evidence="3" type="ORF">EV378_3045</name>
</gene>
<evidence type="ECO:0000313" key="4">
    <source>
        <dbReference type="Proteomes" id="UP000295560"/>
    </source>
</evidence>
<dbReference type="GO" id="GO:0016887">
    <property type="term" value="F:ATP hydrolysis activity"/>
    <property type="evidence" value="ECO:0007669"/>
    <property type="project" value="InterPro"/>
</dbReference>
<reference evidence="3 4" key="1">
    <citation type="submission" date="2019-03" db="EMBL/GenBank/DDBJ databases">
        <title>Sequencing the genomes of 1000 actinobacteria strains.</title>
        <authorList>
            <person name="Klenk H.-P."/>
        </authorList>
    </citation>
    <scope>NUCLEOTIDE SEQUENCE [LARGE SCALE GENOMIC DNA]</scope>
    <source>
        <strain evidence="3 4">DSM 44969</strain>
    </source>
</reference>
<dbReference type="OrthoDB" id="9815944at2"/>
<dbReference type="Proteomes" id="UP000295560">
    <property type="component" value="Unassembled WGS sequence"/>
</dbReference>
<sequence length="737" mass="82596">MYLRPVFVWHPVDLGNAPTARRPGGGPRRNRRPNSSSSAPGTACGSPRGGRRDATPRPSRRQPARRGQTTSRRFLLYVSSLHVKHFRHLRDISIGPFAEPTQQSDVLAFAGPNGGGKSSLLELVSFALANPWGHQWAASRTFGEYSFEIAFRITDEELQLIKQSGNAHISDRVLEALEAGREIFVGHNFPDGEYSKEMDFYNEVFSVVTSILRHQAQRNMGFFLRADRNYPNRGFARENIFNFKQLRQKTHLWSFAFNLPDAQYADMYDYLVQQRWHHMRDLGAYYYKEERIGDPPADPLIPYDELLQRLFPGYKFGDLEEEIPTNLYVELPTGDVVPFNDLSGGEKEVFFVLSFFLRRNVSNAIILVDEPELHLHPELARKLVQQMKRIRPGNQVWLATHNPEVIDEAGRDRTFYVSRKESADGSLIGGVQLGTNEGEAEKNLRSLFGYSGYIGVARRLVFLEGQDSSADRKLLTALFPEAGSEIKFIPAGGVDTLYRINSATLSILEAEFGVVRYYLIRDHDYLDDNFITAYHSRAAGRIRVLKRYHIENYLLDDEAISHVLADTYNKTITPAQVRQSLNACARAMSGEVATQMTAFRLNLALQPQDFSQGKFMSGTSLVDSAGLMDPSVLATISGRFDTTAQTVRNHVSSTLEPVNVSQIVTDCASSVAGAVNDDSWRSLFPGRALLEAFCKREAIGEPIVLQNCVIKALGSGIGRIDAELGDIVRTIQSDGEL</sequence>
<dbReference type="InterPro" id="IPR027417">
    <property type="entry name" value="P-loop_NTPase"/>
</dbReference>
<dbReference type="AlphaFoldDB" id="A0A4R1I023"/>
<evidence type="ECO:0000256" key="1">
    <source>
        <dbReference type="SAM" id="MobiDB-lite"/>
    </source>
</evidence>
<accession>A0A4R1I023</accession>
<dbReference type="InterPro" id="IPR003959">
    <property type="entry name" value="ATPase_AAA_core"/>
</dbReference>
<dbReference type="Gene3D" id="3.40.50.300">
    <property type="entry name" value="P-loop containing nucleotide triphosphate hydrolases"/>
    <property type="match status" value="2"/>
</dbReference>
<name>A0A4R1I023_PSEEN</name>
<dbReference type="InterPro" id="IPR051396">
    <property type="entry name" value="Bact_Antivir_Def_Nuclease"/>
</dbReference>
<keyword evidence="4" id="KW-1185">Reference proteome</keyword>
<dbReference type="Pfam" id="PF13304">
    <property type="entry name" value="AAA_21"/>
    <property type="match status" value="1"/>
</dbReference>
<proteinExistence type="predicted"/>
<dbReference type="GO" id="GO:0005524">
    <property type="term" value="F:ATP binding"/>
    <property type="evidence" value="ECO:0007669"/>
    <property type="project" value="InterPro"/>
</dbReference>
<feature type="region of interest" description="Disordered" evidence="1">
    <location>
        <begin position="13"/>
        <end position="69"/>
    </location>
</feature>
<dbReference type="PANTHER" id="PTHR43581:SF3">
    <property type="entry name" value="AAA+ ATPASE DOMAIN-CONTAINING PROTEIN"/>
    <property type="match status" value="1"/>
</dbReference>
<dbReference type="EMBL" id="SMFZ01000001">
    <property type="protein sequence ID" value="TCK27181.1"/>
    <property type="molecule type" value="Genomic_DNA"/>
</dbReference>
<dbReference type="SUPFAM" id="SSF52540">
    <property type="entry name" value="P-loop containing nucleoside triphosphate hydrolases"/>
    <property type="match status" value="1"/>
</dbReference>
<organism evidence="3 4">
    <name type="scientific">Pseudonocardia endophytica</name>
    <dbReference type="NCBI Taxonomy" id="401976"/>
    <lineage>
        <taxon>Bacteria</taxon>
        <taxon>Bacillati</taxon>
        <taxon>Actinomycetota</taxon>
        <taxon>Actinomycetes</taxon>
        <taxon>Pseudonocardiales</taxon>
        <taxon>Pseudonocardiaceae</taxon>
        <taxon>Pseudonocardia</taxon>
    </lineage>
</organism>
<comment type="caution">
    <text evidence="3">The sequence shown here is derived from an EMBL/GenBank/DDBJ whole genome shotgun (WGS) entry which is preliminary data.</text>
</comment>
<protein>
    <submittedName>
        <fullName evidence="3">AAA15 family ATPase/GTPase</fullName>
    </submittedName>
</protein>
<dbReference type="PANTHER" id="PTHR43581">
    <property type="entry name" value="ATP/GTP PHOSPHATASE"/>
    <property type="match status" value="1"/>
</dbReference>
<evidence type="ECO:0000313" key="3">
    <source>
        <dbReference type="EMBL" id="TCK27181.1"/>
    </source>
</evidence>
<evidence type="ECO:0000259" key="2">
    <source>
        <dbReference type="Pfam" id="PF13304"/>
    </source>
</evidence>
<feature type="domain" description="ATPase AAA-type core" evidence="2">
    <location>
        <begin position="108"/>
        <end position="407"/>
    </location>
</feature>